<dbReference type="InterPro" id="IPR036291">
    <property type="entry name" value="NAD(P)-bd_dom_sf"/>
</dbReference>
<name>A0A062IIP9_ACIBA</name>
<dbReference type="EMBL" id="JMOD01000048">
    <property type="protein sequence ID" value="KCY17778.1"/>
    <property type="molecule type" value="Genomic_DNA"/>
</dbReference>
<dbReference type="Proteomes" id="UP000027327">
    <property type="component" value="Unassembled WGS sequence"/>
</dbReference>
<evidence type="ECO:0000313" key="4">
    <source>
        <dbReference type="Proteomes" id="UP000027327"/>
    </source>
</evidence>
<dbReference type="FunFam" id="3.40.50.720:FF:000084">
    <property type="entry name" value="Short-chain dehydrogenase reductase"/>
    <property type="match status" value="1"/>
</dbReference>
<dbReference type="GO" id="GO:0016491">
    <property type="term" value="F:oxidoreductase activity"/>
    <property type="evidence" value="ECO:0007669"/>
    <property type="project" value="UniProtKB-KW"/>
</dbReference>
<reference evidence="3 4" key="1">
    <citation type="submission" date="2014-04" db="EMBL/GenBank/DDBJ databases">
        <title>Comparative genomics and transcriptomics to identify genetic mechanisms underlying the emergence of carbapenem resistant Acinetobacter baumannii (CRAb).</title>
        <authorList>
            <person name="Harris A.D."/>
            <person name="Johnson K.J."/>
            <person name="George J."/>
            <person name="Nadendla S."/>
            <person name="Daugherty S.C."/>
            <person name="Parankush S."/>
            <person name="Sadzewicz L."/>
            <person name="Tallon L."/>
            <person name="Sengamalay N."/>
            <person name="Hazen T.H."/>
            <person name="Rasko D.A."/>
        </authorList>
    </citation>
    <scope>NUCLEOTIDE SEQUENCE [LARGE SCALE GENOMIC DNA]</scope>
    <source>
        <strain evidence="3 4">21072</strain>
    </source>
</reference>
<evidence type="ECO:0000256" key="1">
    <source>
        <dbReference type="ARBA" id="ARBA00006484"/>
    </source>
</evidence>
<dbReference type="PATRIC" id="fig|1310697.3.peg.2483"/>
<dbReference type="PRINTS" id="PR00081">
    <property type="entry name" value="GDHRDH"/>
</dbReference>
<evidence type="ECO:0000313" key="3">
    <source>
        <dbReference type="EMBL" id="KCY17778.1"/>
    </source>
</evidence>
<dbReference type="CDD" id="cd05233">
    <property type="entry name" value="SDR_c"/>
    <property type="match status" value="1"/>
</dbReference>
<dbReference type="PANTHER" id="PTHR43477:SF1">
    <property type="entry name" value="DIHYDROANTICAPSIN 7-DEHYDROGENASE"/>
    <property type="match status" value="1"/>
</dbReference>
<dbReference type="RefSeq" id="WP_031980784.1">
    <property type="nucleotide sequence ID" value="NZ_JMOD01000048.1"/>
</dbReference>
<keyword evidence="2" id="KW-0560">Oxidoreductase</keyword>
<gene>
    <name evidence="3" type="ORF">J596_2582</name>
</gene>
<dbReference type="Pfam" id="PF13561">
    <property type="entry name" value="adh_short_C2"/>
    <property type="match status" value="1"/>
</dbReference>
<proteinExistence type="inferred from homology"/>
<dbReference type="Gene3D" id="3.40.50.720">
    <property type="entry name" value="NAD(P)-binding Rossmann-like Domain"/>
    <property type="match status" value="1"/>
</dbReference>
<accession>A0A062IIP9</accession>
<dbReference type="SUPFAM" id="SSF51735">
    <property type="entry name" value="NAD(P)-binding Rossmann-fold domains"/>
    <property type="match status" value="1"/>
</dbReference>
<dbReference type="InterPro" id="IPR002347">
    <property type="entry name" value="SDR_fam"/>
</dbReference>
<evidence type="ECO:0000256" key="2">
    <source>
        <dbReference type="ARBA" id="ARBA00023002"/>
    </source>
</evidence>
<sequence>MSEQQFKGQKLLVIGGTSGIGLETAKKVAEQGGTVVIVGNRADKAETARKQLVAMTSEEQVFALTADLTNFDSVQKLISKLDSEHKDINLLVNSAGIFYPKSFLEHSLSDYNNFLDLNRAFFFITQQVASSMVAQNKEGSIVNVSAVAARQAIETVTASAYSMAKMGLEAMTRHVAAELAEHGIRVNAVSPGMVETRIFERFIPSDQLDNALQDFNSFHPLGRNGTPNDVAETIVFLLSEKTSWVTGAIWDVDGGVMASRKLGK</sequence>
<organism evidence="3 4">
    <name type="scientific">Acinetobacter baumannii 21072</name>
    <dbReference type="NCBI Taxonomy" id="1310697"/>
    <lineage>
        <taxon>Bacteria</taxon>
        <taxon>Pseudomonadati</taxon>
        <taxon>Pseudomonadota</taxon>
        <taxon>Gammaproteobacteria</taxon>
        <taxon>Moraxellales</taxon>
        <taxon>Moraxellaceae</taxon>
        <taxon>Acinetobacter</taxon>
        <taxon>Acinetobacter calcoaceticus/baumannii complex</taxon>
    </lineage>
</organism>
<dbReference type="AlphaFoldDB" id="A0A062IIP9"/>
<dbReference type="PROSITE" id="PS00061">
    <property type="entry name" value="ADH_SHORT"/>
    <property type="match status" value="1"/>
</dbReference>
<dbReference type="PRINTS" id="PR00080">
    <property type="entry name" value="SDRFAMILY"/>
</dbReference>
<dbReference type="InterPro" id="IPR051122">
    <property type="entry name" value="SDR_DHRS6-like"/>
</dbReference>
<dbReference type="InterPro" id="IPR020904">
    <property type="entry name" value="Sc_DH/Rdtase_CS"/>
</dbReference>
<comment type="similarity">
    <text evidence="1">Belongs to the short-chain dehydrogenases/reductases (SDR) family.</text>
</comment>
<protein>
    <submittedName>
        <fullName evidence="3">Short chain dehydrogenase family protein</fullName>
    </submittedName>
</protein>
<dbReference type="PANTHER" id="PTHR43477">
    <property type="entry name" value="DIHYDROANTICAPSIN 7-DEHYDROGENASE"/>
    <property type="match status" value="1"/>
</dbReference>
<comment type="caution">
    <text evidence="3">The sequence shown here is derived from an EMBL/GenBank/DDBJ whole genome shotgun (WGS) entry which is preliminary data.</text>
</comment>